<dbReference type="InterPro" id="IPR050396">
    <property type="entry name" value="Glycosyltr_51/Transpeptidase"/>
</dbReference>
<feature type="domain" description="Glycosyl transferase family 51" evidence="20">
    <location>
        <begin position="94"/>
        <end position="270"/>
    </location>
</feature>
<dbReference type="SUPFAM" id="SSF56601">
    <property type="entry name" value="beta-lactamase/transpeptidase-like"/>
    <property type="match status" value="1"/>
</dbReference>
<evidence type="ECO:0000259" key="20">
    <source>
        <dbReference type="Pfam" id="PF00912"/>
    </source>
</evidence>
<gene>
    <name evidence="21" type="ORF">CRP01_17970</name>
</gene>
<evidence type="ECO:0000256" key="13">
    <source>
        <dbReference type="ARBA" id="ARBA00023136"/>
    </source>
</evidence>
<accession>A0A2D0N9U9</accession>
<evidence type="ECO:0000256" key="14">
    <source>
        <dbReference type="ARBA" id="ARBA00023268"/>
    </source>
</evidence>
<dbReference type="EMBL" id="PDUD01000023">
    <property type="protein sequence ID" value="PHN04919.1"/>
    <property type="molecule type" value="Genomic_DNA"/>
</dbReference>
<comment type="subcellular location">
    <subcellularLocation>
        <location evidence="1">Cell membrane</location>
    </subcellularLocation>
</comment>
<dbReference type="InterPro" id="IPR001460">
    <property type="entry name" value="PCN-bd_Tpept"/>
</dbReference>
<name>A0A2D0N9U9_FLAN2</name>
<dbReference type="Gene3D" id="1.10.3810.10">
    <property type="entry name" value="Biosynthetic peptidoglycan transglycosylase-like"/>
    <property type="match status" value="1"/>
</dbReference>
<comment type="similarity">
    <text evidence="3">In the C-terminal section; belongs to the transpeptidase family.</text>
</comment>
<evidence type="ECO:0000256" key="11">
    <source>
        <dbReference type="ARBA" id="ARBA00022960"/>
    </source>
</evidence>
<dbReference type="InterPro" id="IPR036950">
    <property type="entry name" value="PBP_transglycosylase"/>
</dbReference>
<proteinExistence type="inferred from homology"/>
<evidence type="ECO:0000256" key="7">
    <source>
        <dbReference type="ARBA" id="ARBA00022670"/>
    </source>
</evidence>
<keyword evidence="11" id="KW-0133">Cell shape</keyword>
<protein>
    <submittedName>
        <fullName evidence="21">Penicillin-binding protein</fullName>
    </submittedName>
</protein>
<dbReference type="GO" id="GO:0071555">
    <property type="term" value="P:cell wall organization"/>
    <property type="evidence" value="ECO:0007669"/>
    <property type="project" value="UniProtKB-KW"/>
</dbReference>
<dbReference type="InterPro" id="IPR012338">
    <property type="entry name" value="Beta-lactam/transpept-like"/>
</dbReference>
<evidence type="ECO:0000256" key="4">
    <source>
        <dbReference type="ARBA" id="ARBA00007739"/>
    </source>
</evidence>
<comment type="caution">
    <text evidence="21">The sequence shown here is derived from an EMBL/GenBank/DDBJ whole genome shotgun (WGS) entry which is preliminary data.</text>
</comment>
<reference evidence="21 22" key="1">
    <citation type="submission" date="2017-10" db="EMBL/GenBank/DDBJ databases">
        <title>The draft genome sequence of Lewinella nigricans NBRC 102662.</title>
        <authorList>
            <person name="Wang K."/>
        </authorList>
    </citation>
    <scope>NUCLEOTIDE SEQUENCE [LARGE SCALE GENOMIC DNA]</scope>
    <source>
        <strain evidence="21 22">NBRC 102662</strain>
    </source>
</reference>
<dbReference type="GO" id="GO:0008360">
    <property type="term" value="P:regulation of cell shape"/>
    <property type="evidence" value="ECO:0007669"/>
    <property type="project" value="UniProtKB-KW"/>
</dbReference>
<evidence type="ECO:0000256" key="3">
    <source>
        <dbReference type="ARBA" id="ARBA00007090"/>
    </source>
</evidence>
<keyword evidence="13 18" id="KW-0472">Membrane</keyword>
<evidence type="ECO:0000313" key="22">
    <source>
        <dbReference type="Proteomes" id="UP000223913"/>
    </source>
</evidence>
<keyword evidence="15" id="KW-0961">Cell wall biogenesis/degradation</keyword>
<dbReference type="SUPFAM" id="SSF53955">
    <property type="entry name" value="Lysozyme-like"/>
    <property type="match status" value="1"/>
</dbReference>
<comment type="pathway">
    <text evidence="2">Cell wall biogenesis; peptidoglycan biosynthesis.</text>
</comment>
<keyword evidence="8" id="KW-0328">Glycosyltransferase</keyword>
<dbReference type="InterPro" id="IPR023346">
    <property type="entry name" value="Lysozyme-like_dom_sf"/>
</dbReference>
<dbReference type="Pfam" id="PF00912">
    <property type="entry name" value="Transgly"/>
    <property type="match status" value="1"/>
</dbReference>
<evidence type="ECO:0000256" key="1">
    <source>
        <dbReference type="ARBA" id="ARBA00004236"/>
    </source>
</evidence>
<dbReference type="GO" id="GO:0005886">
    <property type="term" value="C:plasma membrane"/>
    <property type="evidence" value="ECO:0007669"/>
    <property type="project" value="UniProtKB-SubCell"/>
</dbReference>
<keyword evidence="9" id="KW-0808">Transferase</keyword>
<dbReference type="PANTHER" id="PTHR32282">
    <property type="entry name" value="BINDING PROTEIN TRANSPEPTIDASE, PUTATIVE-RELATED"/>
    <property type="match status" value="1"/>
</dbReference>
<comment type="catalytic activity">
    <reaction evidence="17">
        <text>[GlcNAc-(1-&gt;4)-Mur2Ac(oyl-L-Ala-gamma-D-Glu-L-Lys-D-Ala-D-Ala)](n)-di-trans,octa-cis-undecaprenyl diphosphate + beta-D-GlcNAc-(1-&gt;4)-Mur2Ac(oyl-L-Ala-gamma-D-Glu-L-Lys-D-Ala-D-Ala)-di-trans,octa-cis-undecaprenyl diphosphate = [GlcNAc-(1-&gt;4)-Mur2Ac(oyl-L-Ala-gamma-D-Glu-L-Lys-D-Ala-D-Ala)](n+1)-di-trans,octa-cis-undecaprenyl diphosphate + di-trans,octa-cis-undecaprenyl diphosphate + H(+)</text>
        <dbReference type="Rhea" id="RHEA:23708"/>
        <dbReference type="Rhea" id="RHEA-COMP:9602"/>
        <dbReference type="Rhea" id="RHEA-COMP:9603"/>
        <dbReference type="ChEBI" id="CHEBI:15378"/>
        <dbReference type="ChEBI" id="CHEBI:58405"/>
        <dbReference type="ChEBI" id="CHEBI:60033"/>
        <dbReference type="ChEBI" id="CHEBI:78435"/>
        <dbReference type="EC" id="2.4.99.28"/>
    </reaction>
</comment>
<dbReference type="GO" id="GO:0008955">
    <property type="term" value="F:peptidoglycan glycosyltransferase activity"/>
    <property type="evidence" value="ECO:0007669"/>
    <property type="project" value="UniProtKB-EC"/>
</dbReference>
<dbReference type="GO" id="GO:0009002">
    <property type="term" value="F:serine-type D-Ala-D-Ala carboxypeptidase activity"/>
    <property type="evidence" value="ECO:0007669"/>
    <property type="project" value="UniProtKB-EC"/>
</dbReference>
<dbReference type="AlphaFoldDB" id="A0A2D0N9U9"/>
<keyword evidence="6" id="KW-0121">Carboxypeptidase</keyword>
<keyword evidence="18" id="KW-0812">Transmembrane</keyword>
<keyword evidence="12" id="KW-0573">Peptidoglycan synthesis</keyword>
<evidence type="ECO:0000256" key="15">
    <source>
        <dbReference type="ARBA" id="ARBA00023316"/>
    </source>
</evidence>
<dbReference type="OrthoDB" id="9766909at2"/>
<dbReference type="Pfam" id="PF00905">
    <property type="entry name" value="Transpeptidase"/>
    <property type="match status" value="1"/>
</dbReference>
<comment type="similarity">
    <text evidence="4">In the N-terminal section; belongs to the glycosyltransferase 51 family.</text>
</comment>
<evidence type="ECO:0000256" key="2">
    <source>
        <dbReference type="ARBA" id="ARBA00004752"/>
    </source>
</evidence>
<evidence type="ECO:0000256" key="17">
    <source>
        <dbReference type="ARBA" id="ARBA00049902"/>
    </source>
</evidence>
<dbReference type="GO" id="GO:0008658">
    <property type="term" value="F:penicillin binding"/>
    <property type="evidence" value="ECO:0007669"/>
    <property type="project" value="InterPro"/>
</dbReference>
<evidence type="ECO:0000256" key="5">
    <source>
        <dbReference type="ARBA" id="ARBA00022475"/>
    </source>
</evidence>
<keyword evidence="14" id="KW-0511">Multifunctional enzyme</keyword>
<evidence type="ECO:0000256" key="8">
    <source>
        <dbReference type="ARBA" id="ARBA00022676"/>
    </source>
</evidence>
<sequence>MRTLLQKMNTQLRKFGTSIRSFLRPYRQKWQGFAEKKPRLAKFIKWTGVSIICLFFAFWLFIFIISLTVPTARQLRQLQTDVASEIYTADSVLIGRYYDQYRLLVPYDSIPDFVIDALVATEDERFYEHRGIDYRSWGRVLYRSVLMGDRSGGGGSTISQQLAKNLLPRKDFFLLSLLVNKSREIVTATRLERVYNKKQLLALYLNTVSFPDNMFGIDVAAQRFFSKSAASLSPEEGALLVGTLKGTSFYHPVRNEERALQRRNVVFQQMAKNQYITEAERDSLMETPLNLVYNREVQSEGLAPYFREYVKRQIEEMLANMENPDGDPYDLYTDGLKIYTTLDAGLQHEAEEAIREHLTAVQNEFNQHWKGYTAPWHDVNTIDFAMRNSLYYQQLKAQNLNDEEIVEKFNEKDTLTIFTWDGAREEVMSPLDRIKYHLGLLQVGFLSMEPETGFIRAWVGGIDYDFFQYDHVRAKRQSGSVFKPVVYTQALRSGINPCQQIDNRLRVYHEYAKYDWGIKDYRRDDPEPHFDTDGTDLDDWIPQNADGKYGGSYSMEGALTNSVNTITVDLIMRIGVDSVIQLARDMGITGDIPQEPSIALGAASMSVYDLTRAFAILANKGKMVHPRVISQILDHEGNVLVDFSEQVPQEQVIEPETAAVITKMLESVSTMGTAARLRWKYRLYGFPIAGKTGTSQNHADGWFIGYTPKLVSGVWVGGDSPLVRFRNFENGQGAATALPVWALYMQDILRKAEYEEWQGGEFPELSPEQRQRLGCPMRIKSPEEMLADSIAQARQDSLDQLVIDSLQVETLPPLEPNDPTDLGNR</sequence>
<evidence type="ECO:0000256" key="16">
    <source>
        <dbReference type="ARBA" id="ARBA00034000"/>
    </source>
</evidence>
<feature type="transmembrane region" description="Helical" evidence="18">
    <location>
        <begin position="46"/>
        <end position="69"/>
    </location>
</feature>
<keyword evidence="22" id="KW-1185">Reference proteome</keyword>
<dbReference type="InterPro" id="IPR001264">
    <property type="entry name" value="Glyco_trans_51"/>
</dbReference>
<keyword evidence="10" id="KW-0378">Hydrolase</keyword>
<evidence type="ECO:0000313" key="21">
    <source>
        <dbReference type="EMBL" id="PHN04919.1"/>
    </source>
</evidence>
<evidence type="ECO:0000256" key="9">
    <source>
        <dbReference type="ARBA" id="ARBA00022679"/>
    </source>
</evidence>
<keyword evidence="18" id="KW-1133">Transmembrane helix</keyword>
<dbReference type="Gene3D" id="3.40.710.10">
    <property type="entry name" value="DD-peptidase/beta-lactamase superfamily"/>
    <property type="match status" value="2"/>
</dbReference>
<evidence type="ECO:0000256" key="12">
    <source>
        <dbReference type="ARBA" id="ARBA00022984"/>
    </source>
</evidence>
<dbReference type="GO" id="GO:0006508">
    <property type="term" value="P:proteolysis"/>
    <property type="evidence" value="ECO:0007669"/>
    <property type="project" value="UniProtKB-KW"/>
</dbReference>
<keyword evidence="7" id="KW-0645">Protease</keyword>
<evidence type="ECO:0000256" key="18">
    <source>
        <dbReference type="SAM" id="Phobius"/>
    </source>
</evidence>
<feature type="domain" description="Penicillin-binding protein transpeptidase" evidence="19">
    <location>
        <begin position="537"/>
        <end position="709"/>
    </location>
</feature>
<evidence type="ECO:0000256" key="6">
    <source>
        <dbReference type="ARBA" id="ARBA00022645"/>
    </source>
</evidence>
<dbReference type="GO" id="GO:0009252">
    <property type="term" value="P:peptidoglycan biosynthetic process"/>
    <property type="evidence" value="ECO:0007669"/>
    <property type="project" value="UniProtKB-KW"/>
</dbReference>
<keyword evidence="5" id="KW-1003">Cell membrane</keyword>
<evidence type="ECO:0000259" key="19">
    <source>
        <dbReference type="Pfam" id="PF00905"/>
    </source>
</evidence>
<dbReference type="GO" id="GO:0030288">
    <property type="term" value="C:outer membrane-bounded periplasmic space"/>
    <property type="evidence" value="ECO:0007669"/>
    <property type="project" value="TreeGrafter"/>
</dbReference>
<dbReference type="Proteomes" id="UP000223913">
    <property type="component" value="Unassembled WGS sequence"/>
</dbReference>
<dbReference type="PANTHER" id="PTHR32282:SF11">
    <property type="entry name" value="PENICILLIN-BINDING PROTEIN 1B"/>
    <property type="match status" value="1"/>
</dbReference>
<evidence type="ECO:0000256" key="10">
    <source>
        <dbReference type="ARBA" id="ARBA00022801"/>
    </source>
</evidence>
<comment type="catalytic activity">
    <reaction evidence="16">
        <text>Preferential cleavage: (Ac)2-L-Lys-D-Ala-|-D-Ala. Also transpeptidation of peptidyl-alanyl moieties that are N-acyl substituents of D-alanine.</text>
        <dbReference type="EC" id="3.4.16.4"/>
    </reaction>
</comment>
<organism evidence="21 22">
    <name type="scientific">Flavilitoribacter nigricans (strain ATCC 23147 / DSM 23189 / NBRC 102662 / NCIMB 1420 / SS-2)</name>
    <name type="common">Lewinella nigricans</name>
    <dbReference type="NCBI Taxonomy" id="1122177"/>
    <lineage>
        <taxon>Bacteria</taxon>
        <taxon>Pseudomonadati</taxon>
        <taxon>Bacteroidota</taxon>
        <taxon>Saprospiria</taxon>
        <taxon>Saprospirales</taxon>
        <taxon>Lewinellaceae</taxon>
        <taxon>Flavilitoribacter</taxon>
    </lineage>
</organism>